<dbReference type="SUPFAM" id="SSF89392">
    <property type="entry name" value="Prokaryotic lipoproteins and lipoprotein localization factors"/>
    <property type="match status" value="1"/>
</dbReference>
<dbReference type="NCBIfam" id="NF041286">
    <property type="entry name" value="lipo_GerS"/>
    <property type="match status" value="1"/>
</dbReference>
<dbReference type="AlphaFoldDB" id="A0AAX2ZMA2"/>
<evidence type="ECO:0008006" key="3">
    <source>
        <dbReference type="Google" id="ProtNLM"/>
    </source>
</evidence>
<sequence length="197" mass="23192">MKNKCYSLLIIIVLIITLYSVGCGRKEYTKEEVYEDFQNQISKIESYTCNAKVEAIGNKENTTYIFKHTYKKPDYYKLEVKSPKNLQGKTIEYKGDKVLVKNPSINDTIELPNINNDSHYLFIGDFIKNYMQNESIVLEVTKSELKIQTEIPGDNKYFKKQILYVDNKTKNPNKMEILDNEDKPIFIVTYEDFKYEK</sequence>
<proteinExistence type="predicted"/>
<gene>
    <name evidence="1" type="ORF">JW646_08100</name>
</gene>
<evidence type="ECO:0000313" key="1">
    <source>
        <dbReference type="EMBL" id="UEL49395.1"/>
    </source>
</evidence>
<reference evidence="1 2" key="1">
    <citation type="journal article" date="2023" name="Int. J. Syst. Evol. Microbiol.">
        <title>Terrisporobacter hibernicus sp. nov., isolated from bovine faeces in Northern Ireland.</title>
        <authorList>
            <person name="Mitchell M."/>
            <person name="Nguyen S.V."/>
            <person name="Connor M."/>
            <person name="Fairley D.J."/>
            <person name="Donoghue O."/>
            <person name="Marshall H."/>
            <person name="Koolman L."/>
            <person name="McMullan G."/>
            <person name="Schaffer K.E."/>
            <person name="McGrath J.W."/>
            <person name="Fanning S."/>
        </authorList>
    </citation>
    <scope>NUCLEOTIDE SEQUENCE [LARGE SCALE GENOMIC DNA]</scope>
    <source>
        <strain evidence="1 2">MCA3</strain>
    </source>
</reference>
<evidence type="ECO:0000313" key="2">
    <source>
        <dbReference type="Proteomes" id="UP001198983"/>
    </source>
</evidence>
<dbReference type="InterPro" id="IPR029046">
    <property type="entry name" value="LolA/LolB/LppX"/>
</dbReference>
<dbReference type="Gene3D" id="2.50.20.10">
    <property type="entry name" value="Lipoprotein localisation LolA/LolB/LppX"/>
    <property type="match status" value="1"/>
</dbReference>
<dbReference type="InterPro" id="IPR052944">
    <property type="entry name" value="Sporulation_related"/>
</dbReference>
<organism evidence="1 2">
    <name type="scientific">Terrisporobacter hibernicus</name>
    <dbReference type="NCBI Taxonomy" id="2813371"/>
    <lineage>
        <taxon>Bacteria</taxon>
        <taxon>Bacillati</taxon>
        <taxon>Bacillota</taxon>
        <taxon>Clostridia</taxon>
        <taxon>Peptostreptococcales</taxon>
        <taxon>Peptostreptococcaceae</taxon>
        <taxon>Terrisporobacter</taxon>
    </lineage>
</organism>
<dbReference type="PANTHER" id="PTHR37507">
    <property type="entry name" value="SPORULATION PROTEIN YDCC"/>
    <property type="match status" value="1"/>
</dbReference>
<dbReference type="RefSeq" id="WP_228417238.1">
    <property type="nucleotide sequence ID" value="NZ_CP081135.1"/>
</dbReference>
<keyword evidence="2" id="KW-1185">Reference proteome</keyword>
<protein>
    <recommendedName>
        <fullName evidence="3">Outer membrane lipoprotein-sorting protein</fullName>
    </recommendedName>
</protein>
<dbReference type="Proteomes" id="UP001198983">
    <property type="component" value="Chromosome"/>
</dbReference>
<accession>A0AAX2ZMA2</accession>
<dbReference type="KEGG" id="tem:JW646_08100"/>
<name>A0AAX2ZMA2_9FIRM</name>
<dbReference type="PANTHER" id="PTHR37507:SF2">
    <property type="entry name" value="SPORULATION PROTEIN YDCC"/>
    <property type="match status" value="1"/>
</dbReference>
<dbReference type="EMBL" id="CP081135">
    <property type="protein sequence ID" value="UEL49395.1"/>
    <property type="molecule type" value="Genomic_DNA"/>
</dbReference>